<dbReference type="FunFam" id="2.60.40.60:FF:000013">
    <property type="entry name" value="Cadherin EGF LAG seven-pass G-type receptor"/>
    <property type="match status" value="1"/>
</dbReference>
<feature type="compositionally biased region" description="Pro residues" evidence="14">
    <location>
        <begin position="3176"/>
        <end position="3192"/>
    </location>
</feature>
<dbReference type="FunFam" id="2.60.40.60:FF:000021">
    <property type="entry name" value="FAT atypical cadherin 1"/>
    <property type="match status" value="1"/>
</dbReference>
<evidence type="ECO:0000256" key="11">
    <source>
        <dbReference type="ARBA" id="ARBA00023180"/>
    </source>
</evidence>
<comment type="caution">
    <text evidence="13">Lacks conserved residue(s) required for the propagation of feature annotation.</text>
</comment>
<feature type="region of interest" description="Disordered" evidence="14">
    <location>
        <begin position="3277"/>
        <end position="3301"/>
    </location>
</feature>
<dbReference type="GO" id="GO:0007163">
    <property type="term" value="P:establishment or maintenance of cell polarity"/>
    <property type="evidence" value="ECO:0007669"/>
    <property type="project" value="UniProtKB-ARBA"/>
</dbReference>
<dbReference type="GO" id="GO:0030855">
    <property type="term" value="P:epithelial cell differentiation"/>
    <property type="evidence" value="ECO:0007669"/>
    <property type="project" value="UniProtKB-ARBA"/>
</dbReference>
<dbReference type="PROSITE" id="PS00010">
    <property type="entry name" value="ASX_HYDROXYL"/>
    <property type="match status" value="1"/>
</dbReference>
<feature type="domain" description="Laminin G" evidence="15">
    <location>
        <begin position="2614"/>
        <end position="2804"/>
    </location>
</feature>
<evidence type="ECO:0000313" key="18">
    <source>
        <dbReference type="EMBL" id="CAH0717524.1"/>
    </source>
</evidence>
<feature type="region of interest" description="Disordered" evidence="14">
    <location>
        <begin position="3162"/>
        <end position="3197"/>
    </location>
</feature>
<keyword evidence="9" id="KW-0472">Membrane</keyword>
<feature type="domain" description="Cadherin" evidence="17">
    <location>
        <begin position="1786"/>
        <end position="1889"/>
    </location>
</feature>
<dbReference type="SUPFAM" id="SSF49313">
    <property type="entry name" value="Cadherin-like"/>
    <property type="match status" value="22"/>
</dbReference>
<keyword evidence="10 13" id="KW-1015">Disulfide bond</keyword>
<dbReference type="Gene3D" id="2.10.25.10">
    <property type="entry name" value="Laminin"/>
    <property type="match status" value="3"/>
</dbReference>
<feature type="domain" description="EGF-like" evidence="16">
    <location>
        <begin position="2849"/>
        <end position="2885"/>
    </location>
</feature>
<dbReference type="GO" id="GO:0005509">
    <property type="term" value="F:calcium ion binding"/>
    <property type="evidence" value="ECO:0007669"/>
    <property type="project" value="UniProtKB-UniRule"/>
</dbReference>
<keyword evidence="11" id="KW-0325">Glycoprotein</keyword>
<evidence type="ECO:0000256" key="2">
    <source>
        <dbReference type="ARBA" id="ARBA00022536"/>
    </source>
</evidence>
<feature type="domain" description="Cadherin" evidence="17">
    <location>
        <begin position="143"/>
        <end position="251"/>
    </location>
</feature>
<dbReference type="Gene3D" id="2.60.120.200">
    <property type="match status" value="1"/>
</dbReference>
<dbReference type="CDD" id="cd11304">
    <property type="entry name" value="Cadherin_repeat"/>
    <property type="match status" value="20"/>
</dbReference>
<dbReference type="PRINTS" id="PR00205">
    <property type="entry name" value="CADHERIN"/>
</dbReference>
<feature type="domain" description="Cadherin" evidence="17">
    <location>
        <begin position="252"/>
        <end position="353"/>
    </location>
</feature>
<keyword evidence="7" id="KW-0130">Cell adhesion</keyword>
<dbReference type="InterPro" id="IPR013320">
    <property type="entry name" value="ConA-like_dom_sf"/>
</dbReference>
<name>A0A8J9Y4Y0_9NEOP</name>
<feature type="domain" description="Cadherin" evidence="17">
    <location>
        <begin position="2204"/>
        <end position="2308"/>
    </location>
</feature>
<evidence type="ECO:0000256" key="12">
    <source>
        <dbReference type="PROSITE-ProRule" id="PRU00043"/>
    </source>
</evidence>
<dbReference type="PANTHER" id="PTHR24025:SF23">
    <property type="entry name" value="NEURAL-CADHERIN"/>
    <property type="match status" value="1"/>
</dbReference>
<dbReference type="Gene3D" id="2.60.40.60">
    <property type="entry name" value="Cadherins"/>
    <property type="match status" value="22"/>
</dbReference>
<keyword evidence="6 12" id="KW-0106">Calcium</keyword>
<feature type="domain" description="Cadherin" evidence="17">
    <location>
        <begin position="1095"/>
        <end position="1192"/>
    </location>
</feature>
<dbReference type="SMART" id="SM00282">
    <property type="entry name" value="LamG"/>
    <property type="match status" value="1"/>
</dbReference>
<proteinExistence type="predicted"/>
<dbReference type="SMART" id="SM00181">
    <property type="entry name" value="EGF"/>
    <property type="match status" value="5"/>
</dbReference>
<evidence type="ECO:0000259" key="15">
    <source>
        <dbReference type="PROSITE" id="PS50025"/>
    </source>
</evidence>
<evidence type="ECO:0000256" key="6">
    <source>
        <dbReference type="ARBA" id="ARBA00022837"/>
    </source>
</evidence>
<keyword evidence="5" id="KW-0677">Repeat</keyword>
<dbReference type="GO" id="GO:0001736">
    <property type="term" value="P:establishment of planar polarity"/>
    <property type="evidence" value="ECO:0007669"/>
    <property type="project" value="UniProtKB-ARBA"/>
</dbReference>
<evidence type="ECO:0000256" key="8">
    <source>
        <dbReference type="ARBA" id="ARBA00022989"/>
    </source>
</evidence>
<dbReference type="InterPro" id="IPR050971">
    <property type="entry name" value="Cadherin-domain_protein"/>
</dbReference>
<feature type="domain" description="EGF-like" evidence="16">
    <location>
        <begin position="2886"/>
        <end position="2921"/>
    </location>
</feature>
<dbReference type="InterPro" id="IPR002126">
    <property type="entry name" value="Cadherin-like_dom"/>
</dbReference>
<dbReference type="InterPro" id="IPR018097">
    <property type="entry name" value="EGF_Ca-bd_CS"/>
</dbReference>
<dbReference type="GO" id="GO:0007156">
    <property type="term" value="P:homophilic cell adhesion via plasma membrane adhesion molecules"/>
    <property type="evidence" value="ECO:0007669"/>
    <property type="project" value="InterPro"/>
</dbReference>
<evidence type="ECO:0000256" key="3">
    <source>
        <dbReference type="ARBA" id="ARBA00022692"/>
    </source>
</evidence>
<dbReference type="OrthoDB" id="6252479at2759"/>
<dbReference type="InterPro" id="IPR000742">
    <property type="entry name" value="EGF"/>
</dbReference>
<feature type="non-terminal residue" evidence="18">
    <location>
        <position position="3301"/>
    </location>
</feature>
<dbReference type="GO" id="GO:0005886">
    <property type="term" value="C:plasma membrane"/>
    <property type="evidence" value="ECO:0007669"/>
    <property type="project" value="InterPro"/>
</dbReference>
<feature type="compositionally biased region" description="Acidic residues" evidence="14">
    <location>
        <begin position="3277"/>
        <end position="3287"/>
    </location>
</feature>
<feature type="domain" description="Cadherin" evidence="17">
    <location>
        <begin position="1296"/>
        <end position="1503"/>
    </location>
</feature>
<dbReference type="Pfam" id="PF00028">
    <property type="entry name" value="Cadherin"/>
    <property type="match status" value="15"/>
</dbReference>
<dbReference type="PANTHER" id="PTHR24025">
    <property type="entry name" value="DESMOGLEIN FAMILY MEMBER"/>
    <property type="match status" value="1"/>
</dbReference>
<keyword evidence="8" id="KW-1133">Transmembrane helix</keyword>
<feature type="domain" description="Cadherin" evidence="17">
    <location>
        <begin position="983"/>
        <end position="1094"/>
    </location>
</feature>
<feature type="domain" description="Cadherin" evidence="17">
    <location>
        <begin position="1994"/>
        <end position="2098"/>
    </location>
</feature>
<evidence type="ECO:0000256" key="1">
    <source>
        <dbReference type="ARBA" id="ARBA00004167"/>
    </source>
</evidence>
<feature type="domain" description="Cadherin" evidence="17">
    <location>
        <begin position="772"/>
        <end position="873"/>
    </location>
</feature>
<feature type="domain" description="EGF-like" evidence="16">
    <location>
        <begin position="2809"/>
        <end position="2847"/>
    </location>
</feature>
<feature type="domain" description="Cadherin" evidence="17">
    <location>
        <begin position="43"/>
        <end position="142"/>
    </location>
</feature>
<dbReference type="PROSITE" id="PS00022">
    <property type="entry name" value="EGF_1"/>
    <property type="match status" value="3"/>
</dbReference>
<dbReference type="Proteomes" id="UP000838878">
    <property type="component" value="Chromosome 12"/>
</dbReference>
<feature type="compositionally biased region" description="Pro residues" evidence="14">
    <location>
        <begin position="3290"/>
        <end position="3301"/>
    </location>
</feature>
<dbReference type="PROSITE" id="PS50268">
    <property type="entry name" value="CADHERIN_2"/>
    <property type="match status" value="21"/>
</dbReference>
<feature type="domain" description="Cadherin" evidence="17">
    <location>
        <begin position="2099"/>
        <end position="2203"/>
    </location>
</feature>
<dbReference type="InterPro" id="IPR000152">
    <property type="entry name" value="EGF-type_Asp/Asn_hydroxyl_site"/>
</dbReference>
<gene>
    <name evidence="18" type="ORF">BINO364_LOCUS4121</name>
</gene>
<dbReference type="SUPFAM" id="SSF49899">
    <property type="entry name" value="Concanavalin A-like lectins/glucanases"/>
    <property type="match status" value="1"/>
</dbReference>
<dbReference type="PROSITE" id="PS50025">
    <property type="entry name" value="LAM_G_DOMAIN"/>
    <property type="match status" value="1"/>
</dbReference>
<dbReference type="Pfam" id="PF02210">
    <property type="entry name" value="Laminin_G_2"/>
    <property type="match status" value="1"/>
</dbReference>
<dbReference type="GO" id="GO:0007424">
    <property type="term" value="P:open tracheal system development"/>
    <property type="evidence" value="ECO:0007669"/>
    <property type="project" value="UniProtKB-ARBA"/>
</dbReference>
<dbReference type="FunFam" id="2.60.40.60:FF:000084">
    <property type="entry name" value="FAT atypical cadherin 3"/>
    <property type="match status" value="1"/>
</dbReference>
<keyword evidence="19" id="KW-1185">Reference proteome</keyword>
<feature type="domain" description="EGF-like" evidence="16">
    <location>
        <begin position="2923"/>
        <end position="2959"/>
    </location>
</feature>
<evidence type="ECO:0000256" key="13">
    <source>
        <dbReference type="PROSITE-ProRule" id="PRU00076"/>
    </source>
</evidence>
<feature type="domain" description="Cadherin" evidence="17">
    <location>
        <begin position="450"/>
        <end position="566"/>
    </location>
</feature>
<dbReference type="EMBL" id="OV170232">
    <property type="protein sequence ID" value="CAH0717524.1"/>
    <property type="molecule type" value="Genomic_DNA"/>
</dbReference>
<dbReference type="InterPro" id="IPR020894">
    <property type="entry name" value="Cadherin_CS"/>
</dbReference>
<reference evidence="18" key="1">
    <citation type="submission" date="2021-12" db="EMBL/GenBank/DDBJ databases">
        <authorList>
            <person name="Martin H S."/>
        </authorList>
    </citation>
    <scope>NUCLEOTIDE SEQUENCE</scope>
</reference>
<keyword evidence="3" id="KW-0812">Transmembrane</keyword>
<evidence type="ECO:0000256" key="14">
    <source>
        <dbReference type="SAM" id="MobiDB-lite"/>
    </source>
</evidence>
<dbReference type="GO" id="GO:0048513">
    <property type="term" value="P:animal organ development"/>
    <property type="evidence" value="ECO:0007669"/>
    <property type="project" value="UniProtKB-ARBA"/>
</dbReference>
<feature type="domain" description="Cadherin" evidence="17">
    <location>
        <begin position="2323"/>
        <end position="2412"/>
    </location>
</feature>
<dbReference type="CDD" id="cd00054">
    <property type="entry name" value="EGF_CA"/>
    <property type="match status" value="3"/>
</dbReference>
<evidence type="ECO:0000256" key="7">
    <source>
        <dbReference type="ARBA" id="ARBA00022889"/>
    </source>
</evidence>
<keyword evidence="4" id="KW-0732">Signal</keyword>
<evidence type="ECO:0000256" key="9">
    <source>
        <dbReference type="ARBA" id="ARBA00023136"/>
    </source>
</evidence>
<dbReference type="CDD" id="cd00110">
    <property type="entry name" value="LamG"/>
    <property type="match status" value="1"/>
</dbReference>
<dbReference type="InterPro" id="IPR015919">
    <property type="entry name" value="Cadherin-like_sf"/>
</dbReference>
<dbReference type="PROSITE" id="PS01187">
    <property type="entry name" value="EGF_CA"/>
    <property type="match status" value="1"/>
</dbReference>
<dbReference type="PROSITE" id="PS00232">
    <property type="entry name" value="CADHERIN_1"/>
    <property type="match status" value="6"/>
</dbReference>
<feature type="disulfide bond" evidence="13">
    <location>
        <begin position="2818"/>
        <end position="2835"/>
    </location>
</feature>
<dbReference type="FunFam" id="2.60.40.60:FF:000053">
    <property type="entry name" value="FAT atypical cadherin 3"/>
    <property type="match status" value="1"/>
</dbReference>
<accession>A0A8J9Y4Y0</accession>
<evidence type="ECO:0000313" key="19">
    <source>
        <dbReference type="Proteomes" id="UP000838878"/>
    </source>
</evidence>
<feature type="domain" description="Cadherin" evidence="17">
    <location>
        <begin position="1504"/>
        <end position="1608"/>
    </location>
</feature>
<feature type="domain" description="Cadherin" evidence="17">
    <location>
        <begin position="1693"/>
        <end position="1785"/>
    </location>
</feature>
<dbReference type="SMART" id="SM00112">
    <property type="entry name" value="CA"/>
    <property type="match status" value="21"/>
</dbReference>
<dbReference type="GO" id="GO:0005911">
    <property type="term" value="C:cell-cell junction"/>
    <property type="evidence" value="ECO:0007669"/>
    <property type="project" value="TreeGrafter"/>
</dbReference>
<feature type="disulfide bond" evidence="13">
    <location>
        <begin position="2837"/>
        <end position="2846"/>
    </location>
</feature>
<feature type="domain" description="Cadherin" evidence="17">
    <location>
        <begin position="1193"/>
        <end position="1295"/>
    </location>
</feature>
<feature type="domain" description="Cadherin" evidence="17">
    <location>
        <begin position="354"/>
        <end position="449"/>
    </location>
</feature>
<dbReference type="FunFam" id="2.60.40.60:FF:000024">
    <property type="entry name" value="FAT atypical cadherin 3"/>
    <property type="match status" value="1"/>
</dbReference>
<evidence type="ECO:0000256" key="10">
    <source>
        <dbReference type="ARBA" id="ARBA00023157"/>
    </source>
</evidence>
<feature type="domain" description="Cadherin" evidence="17">
    <location>
        <begin position="567"/>
        <end position="665"/>
    </location>
</feature>
<dbReference type="FunFam" id="2.60.40.60:FF:000020">
    <property type="entry name" value="Dachsous cadherin-related 1b"/>
    <property type="match status" value="4"/>
</dbReference>
<dbReference type="PROSITE" id="PS50026">
    <property type="entry name" value="EGF_3"/>
    <property type="match status" value="4"/>
</dbReference>
<keyword evidence="2 13" id="KW-0245">EGF-like domain</keyword>
<evidence type="ECO:0000259" key="17">
    <source>
        <dbReference type="PROSITE" id="PS50268"/>
    </source>
</evidence>
<dbReference type="FunFam" id="2.60.40.60:FF:000015">
    <property type="entry name" value="FAT atypical cadherin 1"/>
    <property type="match status" value="1"/>
</dbReference>
<evidence type="ECO:0000256" key="4">
    <source>
        <dbReference type="ARBA" id="ARBA00022729"/>
    </source>
</evidence>
<feature type="domain" description="Cadherin" evidence="17">
    <location>
        <begin position="881"/>
        <end position="982"/>
    </location>
</feature>
<evidence type="ECO:0000256" key="5">
    <source>
        <dbReference type="ARBA" id="ARBA00022737"/>
    </source>
</evidence>
<sequence length="3301" mass="352243">MLMCMRVWRAGARVRRRGAGALQRGARARVRAARAGGGAAPRVRAVAPLQAAELDAPGFLLALLQASDPDGDALYYDIVGGDPRHQFYIGREDGSLVLARRLLWEEQAQYALNVSVTDGLNTVYTLVNITVINDANEGGVTFSRSEYVAEVSEAARAGEALLTLTARAGAPGLAAPRLLYGLAAARAPRDLALFRLHELSGVLELARPLDRETASVHELTVWARDQAPRASVAYARVTVRVHDADEHAPEWGRRLWEARLARGAAPGALVAPLRAADRDAGDAARVQYALAGGAGLFAVDALGDVRLARALPAAGPRDYTLHVRASNPPPSTRSSTLPLHILIVEPDDAPPRFTSDDVVCEVYENEPAGTVLAALEARSASAVWYSLRGGAGLFALNPAAGVLSLAAPLDYEAGDLYNVTVTALNMGGGSAEAHVTIHVLDRNEFPPILLRREYHGRISEAAAVGALVQDAGREAGAPLVLQVADGDSPANAQRAFEILDPGAAALFRLDATTGALQLSAALDYETAQIHRFTVKVVDMGNPKLPSDSIAKVTVEVINVNDCPPTFEQASYEATVLLPTAAGVRVLALRARDRDGDALKYDIMEGDARGAFALSAGGELRVAAPTALAALGAAPRLRVRVSDGLYSGTARVDVHVREPDNSGLAFQKADYYGSVVENSTKPATVAVLNVLGAALNEHVEFRILNPIEGFEVGTTSGAVRSTGVALDREQRDSYTLLLQARSAAGAGGGGGRVAHARLHVTVTDVNDNCPVFTERPYVAAVLAGADPGEPVIRVHAVDLDANDNGEVRYEMKRGHGELFRVDRRTGQITLKQTLDAHNQLYTLVIAAFDGGTPACGAEAEVAVRVWGGGAAPAWHAAHEARSVREDAAPGSALGAPLQAHSPLGRQLIYTLHDGATDLFEIHFDTAPDRGSGPCSLVARAALDHEAAPRHALTVRATDGVTGAYADLALTLTVLDVNDCAPEFDHDEYRANVSEAAAVGDLVLQVHADDADSGANGEVTYSLSSWGPADAGDEAEASFAVDAATGAVRVAAPLDRERRAAHHLLLTASDAGRPQLLTTAHLFIIVEDVNDCAPRMERGVVAALVSEEAARGTALARVAAWDADARDAGALRYALAGPGARALAVHARTGVLSLLDARLAAARSLNVSVSDGAHAAFARVKLSLAPANRAAPHFPHLVHEARALENQPPPLLLTTVKAYDDDLGEYGTITYSIPSAKLRETFAIDAQSGALTTRVPLDRERRAEWEVPVTASDGGGRLRHTAVRVRVADLNDHAPEFPLREYRAAVRADRAPRAPFLTLAAADADAGDNARLTYSLYEGELDSDAAGLFAVDALTGALSFARNASAFGGRTVQVWVRARDGGGLAGEAGVAVSVLAPAQRAPRLAPPPPDVFLPEDAAPGTLVAQLRPAGAPALPALRLAPPARATDLFALDAAGRLVLAAPLDRETAQEHVIGIIAEGPGSPAPATMVITRLHVLDVNEHAPVFHSQPYVVQLAENTPPHSSVLQLMADDPDSGSNGEVKFSLGETEEAVPFAVDADSGWVTTTAALDREARAEYRLPLLATDAGARRRSARGALVVRLVDYNDCPPQFTQDTYTAEACIPEAYDNYIRRAESNIKANPLGFWDYISSLRVKGGFEPNVTLNGCMHSGVDAVEAFANFFADVFLSEVPKLTVDEVREDAAAGTVVARLAVRDADAAGAPLSYFVAAGDARARFQLRASGELYVARALDREAAPAYALSVAATDGKFTAYTTVHITVLDVNDNPPYCVRHRYRVRLAEDAARGTRLLTLLTRDDDEPHNARLRYFLTGDHADHFTIDKETGVVSVAAALDREALGAYQLTAHAQDRERADWECSSQLEVALDDVNDNAPRFSAPLYSVTLPEDAELGTLVAKVHATDDDLGENRLIRYSFAEEVNDAFELAADSGIITLRAPLDRETQAEHRLVLRAVDAGRPPRSATATVRLTVADVNDNPPEFEFRQYRAAVPELHAPGAELLRVRATSRDTGVNADVYYSLVGGDDRDDFAVHRSTGVLTIAKPLDYERRKEYFLTVQAVDGGSPPLSDHATINITVTDSNDNAPVFSQASYGARVREDAAMGTRIVQVIADDADAGANGRVSYSIARGDRAGRFAVDADTGYVWVAAPLDREADPAYVLEVRARDRGVPALEATALVNVEVLDANDNPPVFEHNNYTAVVQEDKPLGHTILKFVVEDADSPPNAAPYTFDFQSGNEMGAFRLEQDGYLRSATRFNHRIKDRYILQVRVFDNGTPPLFSDAWVYIKVIEESQYPPVVTPLEIVVNSYLDEFPGGVIGRVFSSDRDAYDSVSYALVPVDGAPYPANDLFEIDPQDGTLRAAPRLDVGDYRLNVTVNDGKFIGFAIVRIAVVLISDEMLSQAVVVRFRAVTDRDFVLSHRKGFVRAVSEATDCELNDVIIISVQQSGEDTETEPARVKRQVAQDLDVAFAVRSPGADGFLLADALRRRLHAHVERLEERTRLVVEELVRAACGGCVHGACAERVQLRAGAARAVAADVFALVAPPHRLRSECACARGYTGDRCERAYNEIDGSSSGTCECDATNCDPALVPPGYRCCEEDCRPPASVAHLAGDGYLVYRLERGVVEGSRLLDDELVVSLRFRTRSPRGTLLYAAGRVDYAVLEVVEGHVQFRMELGGGEARLRAGGPVTDGAWHELRLERRGAGARLAVDRRAAQAQAPPPAAVLDARADRLLLGAMLQRHAHALAPEQVTYGFHGCISDIKLGGATLPLDEGGTSNDGRAQLVRRVRVRVAAACPALPPPGPCAAQPCLNGGSCREDAGGVEYECACHDRFRGRHCEVDSDPCASQPCLHGALCSAEDGAFRCACAAGLSGARCERGRWCAAGVCAHGGACEEGEWGPSCRCRGYYGPRCQYDVDECVGEPCLNGATCLNEPGSFRCLCPPDKTGMNCGNPLYSDAVVAGEAAGGGRVLRELWAWALDARWPLGAAAGALLLLLLLALLPAARRCRRARPPPAPLNSAMDKLPPRASKLSNLEAVRRGRPASCADPPPLNNIDTLRSYGSAGDELEGIPPDYLRNLNIEPVDRKPWSEQMHLQTFVDNKIYNDLKSCNTRVRVPSPASARRPGGGAGAGEPHLVGGYHWDCSDWCGGGGALPGISEVAGSERPDSSSPPSPPSPRSPRPPRLSPRRTLPLAFDTDSATDDHDPLRFTDASSYLLNVEEYSPAGDDGTLRARVVREPDAHSLITMLEERHSLLGDGGSCSDLSANLCEIEDSEAEGEEAPAVPPPPPRHTDV</sequence>
<dbReference type="Pfam" id="PF00008">
    <property type="entry name" value="EGF"/>
    <property type="match status" value="2"/>
</dbReference>
<dbReference type="InterPro" id="IPR001881">
    <property type="entry name" value="EGF-like_Ca-bd_dom"/>
</dbReference>
<feature type="disulfide bond" evidence="13">
    <location>
        <begin position="2949"/>
        <end position="2958"/>
    </location>
</feature>
<comment type="subcellular location">
    <subcellularLocation>
        <location evidence="1">Membrane</location>
        <topology evidence="1">Single-pass membrane protein</topology>
    </subcellularLocation>
</comment>
<protein>
    <submittedName>
        <fullName evidence="18">Uncharacterized protein</fullName>
    </submittedName>
</protein>
<feature type="domain" description="Cadherin" evidence="17">
    <location>
        <begin position="1890"/>
        <end position="1993"/>
    </location>
</feature>
<dbReference type="InterPro" id="IPR001791">
    <property type="entry name" value="Laminin_G"/>
</dbReference>
<feature type="disulfide bond" evidence="13">
    <location>
        <begin position="2875"/>
        <end position="2884"/>
    </location>
</feature>
<dbReference type="SUPFAM" id="SSF57196">
    <property type="entry name" value="EGF/Laminin"/>
    <property type="match status" value="3"/>
</dbReference>
<dbReference type="SMART" id="SM00179">
    <property type="entry name" value="EGF_CA"/>
    <property type="match status" value="3"/>
</dbReference>
<evidence type="ECO:0000259" key="16">
    <source>
        <dbReference type="PROSITE" id="PS50026"/>
    </source>
</evidence>
<organism evidence="18 19">
    <name type="scientific">Brenthis ino</name>
    <name type="common">lesser marbled fritillary</name>
    <dbReference type="NCBI Taxonomy" id="405034"/>
    <lineage>
        <taxon>Eukaryota</taxon>
        <taxon>Metazoa</taxon>
        <taxon>Ecdysozoa</taxon>
        <taxon>Arthropoda</taxon>
        <taxon>Hexapoda</taxon>
        <taxon>Insecta</taxon>
        <taxon>Pterygota</taxon>
        <taxon>Neoptera</taxon>
        <taxon>Endopterygota</taxon>
        <taxon>Lepidoptera</taxon>
        <taxon>Glossata</taxon>
        <taxon>Ditrysia</taxon>
        <taxon>Papilionoidea</taxon>
        <taxon>Nymphalidae</taxon>
        <taxon>Heliconiinae</taxon>
        <taxon>Argynnini</taxon>
        <taxon>Brenthis</taxon>
    </lineage>
</organism>
<feature type="domain" description="Cadherin" evidence="17">
    <location>
        <begin position="666"/>
        <end position="771"/>
    </location>
</feature>